<evidence type="ECO:0000256" key="3">
    <source>
        <dbReference type="ARBA" id="ARBA00020552"/>
    </source>
</evidence>
<dbReference type="Proteomes" id="UP000550508">
    <property type="component" value="Unassembled WGS sequence"/>
</dbReference>
<reference evidence="8 9" key="1">
    <citation type="submission" date="2020-05" db="EMBL/GenBank/DDBJ databases">
        <authorList>
            <person name="Kim M.K."/>
        </authorList>
    </citation>
    <scope>NUCLEOTIDE SEQUENCE [LARGE SCALE GENOMIC DNA]</scope>
    <source>
        <strain evidence="8 9">BT25</strain>
    </source>
</reference>
<evidence type="ECO:0000256" key="7">
    <source>
        <dbReference type="SAM" id="SignalP"/>
    </source>
</evidence>
<comment type="caution">
    <text evidence="8">The sequence shown here is derived from an EMBL/GenBank/DDBJ whole genome shotgun (WGS) entry which is preliminary data.</text>
</comment>
<keyword evidence="9" id="KW-1185">Reference proteome</keyword>
<evidence type="ECO:0000256" key="1">
    <source>
        <dbReference type="ARBA" id="ARBA00004167"/>
    </source>
</evidence>
<comment type="function">
    <text evidence="6">Has immunoglobulin-binding and hemagglutination properties, and can bind to mannose. Essential for virulence. May be involved in LPS biosynthesis or polysaccharide transport.</text>
</comment>
<evidence type="ECO:0000256" key="6">
    <source>
        <dbReference type="ARBA" id="ARBA00025321"/>
    </source>
</evidence>
<proteinExistence type="inferred from homology"/>
<evidence type="ECO:0000256" key="2">
    <source>
        <dbReference type="ARBA" id="ARBA00010270"/>
    </source>
</evidence>
<gene>
    <name evidence="8" type="ORF">HQ945_10630</name>
</gene>
<dbReference type="InterPro" id="IPR012413">
    <property type="entry name" value="BA14K"/>
</dbReference>
<keyword evidence="7" id="KW-0732">Signal</keyword>
<feature type="chain" id="PRO_5032960514" description="Lectin-like protein BA14k" evidence="7">
    <location>
        <begin position="46"/>
        <end position="133"/>
    </location>
</feature>
<dbReference type="EMBL" id="JABUMX010000002">
    <property type="protein sequence ID" value="NTS31709.1"/>
    <property type="molecule type" value="Genomic_DNA"/>
</dbReference>
<evidence type="ECO:0000256" key="5">
    <source>
        <dbReference type="ARBA" id="ARBA00022734"/>
    </source>
</evidence>
<keyword evidence="4" id="KW-1003">Cell membrane</keyword>
<dbReference type="GO" id="GO:0030246">
    <property type="term" value="F:carbohydrate binding"/>
    <property type="evidence" value="ECO:0007669"/>
    <property type="project" value="UniProtKB-KW"/>
</dbReference>
<organism evidence="8 9">
    <name type="scientific">Phyllobacterium pellucidum</name>
    <dbReference type="NCBI Taxonomy" id="2740464"/>
    <lineage>
        <taxon>Bacteria</taxon>
        <taxon>Pseudomonadati</taxon>
        <taxon>Pseudomonadota</taxon>
        <taxon>Alphaproteobacteria</taxon>
        <taxon>Hyphomicrobiales</taxon>
        <taxon>Phyllobacteriaceae</taxon>
        <taxon>Phyllobacterium</taxon>
    </lineage>
</organism>
<evidence type="ECO:0000313" key="9">
    <source>
        <dbReference type="Proteomes" id="UP000550508"/>
    </source>
</evidence>
<dbReference type="Pfam" id="PF07886">
    <property type="entry name" value="BA14K"/>
    <property type="match status" value="1"/>
</dbReference>
<accession>A0A849VSR9</accession>
<comment type="similarity">
    <text evidence="2">Belongs to the BA14k family.</text>
</comment>
<comment type="subcellular location">
    <subcellularLocation>
        <location evidence="1">Membrane</location>
        <topology evidence="1">Single-pass membrane protein</topology>
    </subcellularLocation>
</comment>
<feature type="signal peptide" evidence="7">
    <location>
        <begin position="1"/>
        <end position="45"/>
    </location>
</feature>
<keyword evidence="4" id="KW-0472">Membrane</keyword>
<evidence type="ECO:0000256" key="4">
    <source>
        <dbReference type="ARBA" id="ARBA00022475"/>
    </source>
</evidence>
<dbReference type="GO" id="GO:0016020">
    <property type="term" value="C:membrane"/>
    <property type="evidence" value="ECO:0007669"/>
    <property type="project" value="UniProtKB-SubCell"/>
</dbReference>
<sequence length="133" mass="14547">MTTSGYRGASLLYCYANGKTGQMKNLAIALAICLAAPISMSVASAQEVQTYRPAPRGLDVIPRQPIILKNGSPANIASPDCTGSSRCYDFRVRRPVGPSGPSQVERCRARYQSYRPSDNTFQPYNAPRRQCDL</sequence>
<dbReference type="AlphaFoldDB" id="A0A849VSR9"/>
<evidence type="ECO:0000313" key="8">
    <source>
        <dbReference type="EMBL" id="NTS31709.1"/>
    </source>
</evidence>
<name>A0A849VSR9_9HYPH</name>
<protein>
    <recommendedName>
        <fullName evidence="3">Lectin-like protein BA14k</fullName>
    </recommendedName>
</protein>
<keyword evidence="5" id="KW-0430">Lectin</keyword>